<keyword evidence="1" id="KW-0812">Transmembrane</keyword>
<evidence type="ECO:0000256" key="1">
    <source>
        <dbReference type="SAM" id="Phobius"/>
    </source>
</evidence>
<gene>
    <name evidence="2" type="ORF">BS47DRAFT_1335480</name>
</gene>
<organism evidence="2 3">
    <name type="scientific">Hydnum rufescens UP504</name>
    <dbReference type="NCBI Taxonomy" id="1448309"/>
    <lineage>
        <taxon>Eukaryota</taxon>
        <taxon>Fungi</taxon>
        <taxon>Dikarya</taxon>
        <taxon>Basidiomycota</taxon>
        <taxon>Agaricomycotina</taxon>
        <taxon>Agaricomycetes</taxon>
        <taxon>Cantharellales</taxon>
        <taxon>Hydnaceae</taxon>
        <taxon>Hydnum</taxon>
    </lineage>
</organism>
<evidence type="ECO:0000313" key="2">
    <source>
        <dbReference type="EMBL" id="KAF9520788.1"/>
    </source>
</evidence>
<dbReference type="Proteomes" id="UP000886523">
    <property type="component" value="Unassembled WGS sequence"/>
</dbReference>
<name>A0A9P6BAK9_9AGAM</name>
<dbReference type="AlphaFoldDB" id="A0A9P6BAK9"/>
<keyword evidence="1" id="KW-0472">Membrane</keyword>
<proteinExistence type="predicted"/>
<evidence type="ECO:0000313" key="3">
    <source>
        <dbReference type="Proteomes" id="UP000886523"/>
    </source>
</evidence>
<accession>A0A9P6BAK9</accession>
<dbReference type="EMBL" id="MU128910">
    <property type="protein sequence ID" value="KAF9520788.1"/>
    <property type="molecule type" value="Genomic_DNA"/>
</dbReference>
<keyword evidence="3" id="KW-1185">Reference proteome</keyword>
<comment type="caution">
    <text evidence="2">The sequence shown here is derived from an EMBL/GenBank/DDBJ whole genome shotgun (WGS) entry which is preliminary data.</text>
</comment>
<feature type="transmembrane region" description="Helical" evidence="1">
    <location>
        <begin position="12"/>
        <end position="31"/>
    </location>
</feature>
<sequence length="70" mass="8174">MQAQASWSSSLFFSPLMVLYKILNWAHLGPIRTKSTLTWKQNSSKSLNQHSSLAKVFHFLFLSHFHAHFR</sequence>
<keyword evidence="1" id="KW-1133">Transmembrane helix</keyword>
<reference evidence="2" key="1">
    <citation type="journal article" date="2020" name="Nat. Commun.">
        <title>Large-scale genome sequencing of mycorrhizal fungi provides insights into the early evolution of symbiotic traits.</title>
        <authorList>
            <person name="Miyauchi S."/>
            <person name="Kiss E."/>
            <person name="Kuo A."/>
            <person name="Drula E."/>
            <person name="Kohler A."/>
            <person name="Sanchez-Garcia M."/>
            <person name="Morin E."/>
            <person name="Andreopoulos B."/>
            <person name="Barry K.W."/>
            <person name="Bonito G."/>
            <person name="Buee M."/>
            <person name="Carver A."/>
            <person name="Chen C."/>
            <person name="Cichocki N."/>
            <person name="Clum A."/>
            <person name="Culley D."/>
            <person name="Crous P.W."/>
            <person name="Fauchery L."/>
            <person name="Girlanda M."/>
            <person name="Hayes R.D."/>
            <person name="Keri Z."/>
            <person name="LaButti K."/>
            <person name="Lipzen A."/>
            <person name="Lombard V."/>
            <person name="Magnuson J."/>
            <person name="Maillard F."/>
            <person name="Murat C."/>
            <person name="Nolan M."/>
            <person name="Ohm R.A."/>
            <person name="Pangilinan J."/>
            <person name="Pereira M.F."/>
            <person name="Perotto S."/>
            <person name="Peter M."/>
            <person name="Pfister S."/>
            <person name="Riley R."/>
            <person name="Sitrit Y."/>
            <person name="Stielow J.B."/>
            <person name="Szollosi G."/>
            <person name="Zifcakova L."/>
            <person name="Stursova M."/>
            <person name="Spatafora J.W."/>
            <person name="Tedersoo L."/>
            <person name="Vaario L.M."/>
            <person name="Yamada A."/>
            <person name="Yan M."/>
            <person name="Wang P."/>
            <person name="Xu J."/>
            <person name="Bruns T."/>
            <person name="Baldrian P."/>
            <person name="Vilgalys R."/>
            <person name="Dunand C."/>
            <person name="Henrissat B."/>
            <person name="Grigoriev I.V."/>
            <person name="Hibbett D."/>
            <person name="Nagy L.G."/>
            <person name="Martin F.M."/>
        </authorList>
    </citation>
    <scope>NUCLEOTIDE SEQUENCE</scope>
    <source>
        <strain evidence="2">UP504</strain>
    </source>
</reference>
<protein>
    <submittedName>
        <fullName evidence="2">Uncharacterized protein</fullName>
    </submittedName>
</protein>